<sequence length="252" mass="28913">MADVAGTSNRDFRGREQRLFNSEQYNYNNSLNGEVSVWVYAYYSDGSVLVINKNSQYKVGISETFKALKEYREGQHNDSYDEYEVNQSIYYPNGGDARKFHSNAKPRAIQIIFSPSVNVRTIKMAKGNAVSVPDEYLQRSHPWEATGIKYRKIKRDGEIVGYSHYFELPHEYNSISLAVSGVHKNPSSYNVGSAHNVMDVFQSCDSALRFCNRYWAELELVNHYISPNAYPYLDINNHSYGVALSNRQRLLV</sequence>
<evidence type="ECO:0000313" key="1">
    <source>
        <dbReference type="EMBL" id="BAA07024.1"/>
    </source>
</evidence>
<dbReference type="Pfam" id="PF05865">
    <property type="entry name" value="Cypo_polyhedrin"/>
    <property type="match status" value="1"/>
</dbReference>
<proteinExistence type="predicted"/>
<organism evidence="1">
    <name type="scientific">Bombyx mori cytoplasmic polyhedrosis virus</name>
    <name type="common">BmCPV</name>
    <dbReference type="NCBI Taxonomy" id="110829"/>
    <lineage>
        <taxon>Viruses</taxon>
        <taxon>Riboviria</taxon>
        <taxon>Orthornavirae</taxon>
        <taxon>Duplornaviricota</taxon>
        <taxon>Resentoviricetes</taxon>
        <taxon>Reovirales</taxon>
        <taxon>Spinareoviridae</taxon>
        <taxon>Cypovirus</taxon>
        <taxon>Cypovirus altineae</taxon>
        <taxon>Cypovirus 1</taxon>
    </lineage>
</organism>
<dbReference type="EMBL" id="D37770">
    <property type="protein sequence ID" value="BAA07024.1"/>
    <property type="molecule type" value="Genomic_RNA"/>
</dbReference>
<protein>
    <submittedName>
        <fullName evidence="1">Polyhedrin</fullName>
    </submittedName>
</protein>
<dbReference type="InterPro" id="IPR008464">
    <property type="entry name" value="Cypo_polyhedrin_Cypovirus1"/>
</dbReference>
<organismHost>
    <name type="scientific">Bombyx mori</name>
    <name type="common">Silk moth</name>
    <dbReference type="NCBI Taxonomy" id="7091"/>
</organismHost>
<name>Q90113_CPVBM</name>
<reference evidence="1" key="1">
    <citation type="journal article" date="1996" name="J. Gen. Virol.">
        <title>Effect of mutations on the intracellular localization of Bombyx mori cytoplasmic polyhedrosis virus polyhedrin.</title>
        <authorList>
            <person name="Nakazawa H."/>
            <person name="Kendirgi F."/>
            <person name="Belloncik S."/>
            <person name="Ito R."/>
            <person name="Takagi S."/>
            <person name="Minobe Y."/>
            <person name="Higo K."/>
            <person name="Sumida M."/>
            <person name="Matsubara F."/>
            <person name="Mori H."/>
        </authorList>
    </citation>
    <scope>NUCLEOTIDE SEQUENCE</scope>
    <source>
        <strain evidence="1">C1</strain>
    </source>
</reference>
<accession>Q90113</accession>